<dbReference type="OrthoDB" id="19542at2"/>
<evidence type="ECO:0000313" key="5">
    <source>
        <dbReference type="Proteomes" id="UP000288405"/>
    </source>
</evidence>
<dbReference type="InterPro" id="IPR046459">
    <property type="entry name" value="Caps_syn_GfcC_N"/>
</dbReference>
<accession>A0A432WB48</accession>
<dbReference type="AlphaFoldDB" id="A0A432WB48"/>
<keyword evidence="5" id="KW-1185">Reference proteome</keyword>
<sequence length="1084" mass="122520">MDRTRGAGMNMRLNAITLGILFAPIFSLAGTALALESDASQSGTNVNGQYRQPANIADDVTPIPRAKQITLELQASLRLDAFLDFALAQFAAQGQPLEDVYWPNARLVFNDRAAQAEAARSRVLADLDAIARTQPEIAAPLARQIQQWQLGAQPYGELSLERARLRNDSNPLIPAGSYTLYLPTRGKHIAVYGLVESAGLMPFEAGQSVRGYLASLQQQNLLLDGADRDHATLVRNTEVRSHVPWGPHNATQVELQPGDMVWLGPREASAYGIMPVGVLGHALHREARKAAPNFDENLASLLSYFVYDRSGAQVQTQRTDSAGYADRLRRATQRYSASGSWQSEQMDSAAGAYSDTRRRVTTGNYGQAGLIQMPTARMGEPGELTLSYNDMDIYRRYTVNLQLFDWLETSAFYVRVPNRLYSNVPSFSGDQILTDKGFDVKVRLWEESYYLPEVAVGLRDFAGTGLFDGEFIVANKAWGPLDFTLGVGFGRLGTRDQFKNPLCHAADRFCDRPTATSGRGGQFEYGRWFRGPTAMFGGVEYQTPWQPLRLKLEYESNDYSTDRAGIDIEPRTPWNFGLNYQLNNAIDLRLGYERGDTLSFGFTLRTNFNQLQQVKINPTPVAPQEPKVTTIEEVNWPAVRRQLRQHFTYSGTHFYAYEEGNQPTSSDTNGSQRTALGALGDTTAGSQRTALGAQTDTTAGTPDTVALYTYPWRQREPREKLDRTARILAAELPEHITRLEITEQVYNRPLATFELDLSEYRRQLNYEDPDVNPQDAWQGFTRVEPGPRPDIDSEGWQETYSPYRGRPSYGWSPHIQQSFGSPETFYFYQLYVSLFGHWQFNENWGVVGDVGVNIHNNYDRFNFTVDGQPSPLPRVRTLVREYMLQDVWLNRIQLNYFQQLNNDWYALAYGGVLERMYSGVGGEVLYRPLDSTWAFGLDVNRVRQRDFSGAFGLRDYEVTTGHFSVYYDIGRDFSFLEDSLLTLNFGQFLAGDRGVNITYQRRFDSSLTVGAYAAFTNVSSRDYGEGSFTKGFFISIPFDLFSVRPTRTRGTFGWTPIYRDGGHMLNRRMQLHSITENRAPFYNR</sequence>
<dbReference type="Pfam" id="PF06082">
    <property type="entry name" value="YjbH"/>
    <property type="match status" value="1"/>
</dbReference>
<feature type="compositionally biased region" description="Polar residues" evidence="1">
    <location>
        <begin position="661"/>
        <end position="674"/>
    </location>
</feature>
<gene>
    <name evidence="4" type="ORF">CWE11_11165</name>
</gene>
<evidence type="ECO:0000259" key="3">
    <source>
        <dbReference type="Pfam" id="PF20616"/>
    </source>
</evidence>
<feature type="domain" description="Capsule biosynthesis GfcC-like N-terminal" evidence="3">
    <location>
        <begin position="86"/>
        <end position="182"/>
    </location>
</feature>
<feature type="region of interest" description="Disordered" evidence="1">
    <location>
        <begin position="767"/>
        <end position="796"/>
    </location>
</feature>
<evidence type="ECO:0000256" key="1">
    <source>
        <dbReference type="SAM" id="MobiDB-lite"/>
    </source>
</evidence>
<organism evidence="4 5">
    <name type="scientific">Aliidiomarina sanyensis</name>
    <dbReference type="NCBI Taxonomy" id="1249555"/>
    <lineage>
        <taxon>Bacteria</taxon>
        <taxon>Pseudomonadati</taxon>
        <taxon>Pseudomonadota</taxon>
        <taxon>Gammaproteobacteria</taxon>
        <taxon>Alteromonadales</taxon>
        <taxon>Idiomarinaceae</taxon>
        <taxon>Aliidiomarina</taxon>
    </lineage>
</organism>
<dbReference type="EMBL" id="PIPM01000018">
    <property type="protein sequence ID" value="RUO27859.1"/>
    <property type="molecule type" value="Genomic_DNA"/>
</dbReference>
<dbReference type="Gene3D" id="3.10.560.10">
    <property type="entry name" value="Outer membrane lipoprotein wza domain like"/>
    <property type="match status" value="1"/>
</dbReference>
<feature type="region of interest" description="Disordered" evidence="1">
    <location>
        <begin position="659"/>
        <end position="687"/>
    </location>
</feature>
<evidence type="ECO:0000313" key="4">
    <source>
        <dbReference type="EMBL" id="RUO27859.1"/>
    </source>
</evidence>
<dbReference type="Pfam" id="PF20616">
    <property type="entry name" value="Caps_syn_GfcC_N"/>
    <property type="match status" value="1"/>
</dbReference>
<proteinExistence type="predicted"/>
<evidence type="ECO:0000259" key="2">
    <source>
        <dbReference type="Pfam" id="PF06251"/>
    </source>
</evidence>
<dbReference type="InterPro" id="IPR010425">
    <property type="entry name" value="Caps_synth_GfcC-like_C"/>
</dbReference>
<protein>
    <submittedName>
        <fullName evidence="4">YjbH domain-containing protein</fullName>
    </submittedName>
</protein>
<dbReference type="Proteomes" id="UP000288405">
    <property type="component" value="Unassembled WGS sequence"/>
</dbReference>
<dbReference type="Pfam" id="PF06251">
    <property type="entry name" value="Caps_syn_GfcC_C"/>
    <property type="match status" value="1"/>
</dbReference>
<name>A0A432WB48_9GAMM</name>
<reference evidence="4 5" key="1">
    <citation type="journal article" date="2011" name="Front. Microbiol.">
        <title>Genomic signatures of strain selection and enhancement in Bacillus atrophaeus var. globigii, a historical biowarfare simulant.</title>
        <authorList>
            <person name="Gibbons H.S."/>
            <person name="Broomall S.M."/>
            <person name="McNew L.A."/>
            <person name="Daligault H."/>
            <person name="Chapman C."/>
            <person name="Bruce D."/>
            <person name="Karavis M."/>
            <person name="Krepps M."/>
            <person name="McGregor P.A."/>
            <person name="Hong C."/>
            <person name="Park K.H."/>
            <person name="Akmal A."/>
            <person name="Feldman A."/>
            <person name="Lin J.S."/>
            <person name="Chang W.E."/>
            <person name="Higgs B.W."/>
            <person name="Demirev P."/>
            <person name="Lindquist J."/>
            <person name="Liem A."/>
            <person name="Fochler E."/>
            <person name="Read T.D."/>
            <person name="Tapia R."/>
            <person name="Johnson S."/>
            <person name="Bishop-Lilly K.A."/>
            <person name="Detter C."/>
            <person name="Han C."/>
            <person name="Sozhamannan S."/>
            <person name="Rosenzweig C.N."/>
            <person name="Skowronski E.W."/>
        </authorList>
    </citation>
    <scope>NUCLEOTIDE SEQUENCE [LARGE SCALE GENOMIC DNA]</scope>
    <source>
        <strain evidence="4 5">GYP-17</strain>
    </source>
</reference>
<dbReference type="InterPro" id="IPR010344">
    <property type="entry name" value="YbjH"/>
</dbReference>
<feature type="domain" description="Capsule biosynthesis GfcC-like C-terminal" evidence="2">
    <location>
        <begin position="198"/>
        <end position="264"/>
    </location>
</feature>
<comment type="caution">
    <text evidence="4">The sequence shown here is derived from an EMBL/GenBank/DDBJ whole genome shotgun (WGS) entry which is preliminary data.</text>
</comment>